<dbReference type="Gene3D" id="1.10.287.110">
    <property type="entry name" value="DnaJ domain"/>
    <property type="match status" value="1"/>
</dbReference>
<dbReference type="GO" id="GO:0005634">
    <property type="term" value="C:nucleus"/>
    <property type="evidence" value="ECO:0007669"/>
    <property type="project" value="TreeGrafter"/>
</dbReference>
<sequence length="49" mass="5774">MSKTCYYEILSVSRTASEGEVKKAYRKMAMKFHPDRNPDNKDAENKFKE</sequence>
<feature type="non-terminal residue" evidence="2">
    <location>
        <position position="49"/>
    </location>
</feature>
<proteinExistence type="predicted"/>
<dbReference type="PANTHER" id="PTHR43948">
    <property type="entry name" value="DNAJ HOMOLOG SUBFAMILY B"/>
    <property type="match status" value="1"/>
</dbReference>
<dbReference type="GO" id="GO:0051082">
    <property type="term" value="F:unfolded protein binding"/>
    <property type="evidence" value="ECO:0007669"/>
    <property type="project" value="TreeGrafter"/>
</dbReference>
<dbReference type="SMART" id="SM00271">
    <property type="entry name" value="DnaJ"/>
    <property type="match status" value="1"/>
</dbReference>
<dbReference type="GO" id="GO:0051087">
    <property type="term" value="F:protein-folding chaperone binding"/>
    <property type="evidence" value="ECO:0007669"/>
    <property type="project" value="TreeGrafter"/>
</dbReference>
<dbReference type="PROSITE" id="PS50076">
    <property type="entry name" value="DNAJ_2"/>
    <property type="match status" value="1"/>
</dbReference>
<dbReference type="InterPro" id="IPR001623">
    <property type="entry name" value="DnaJ_domain"/>
</dbReference>
<dbReference type="Pfam" id="PF00226">
    <property type="entry name" value="DnaJ"/>
    <property type="match status" value="1"/>
</dbReference>
<dbReference type="GO" id="GO:0005737">
    <property type="term" value="C:cytoplasm"/>
    <property type="evidence" value="ECO:0007669"/>
    <property type="project" value="TreeGrafter"/>
</dbReference>
<dbReference type="SUPFAM" id="SSF46565">
    <property type="entry name" value="Chaperone J-domain"/>
    <property type="match status" value="1"/>
</dbReference>
<dbReference type="AlphaFoldDB" id="A0A3B0VPN1"/>
<dbReference type="GO" id="GO:0044183">
    <property type="term" value="F:protein folding chaperone"/>
    <property type="evidence" value="ECO:0007669"/>
    <property type="project" value="TreeGrafter"/>
</dbReference>
<dbReference type="PANTHER" id="PTHR43948:SF10">
    <property type="entry name" value="MRJ, ISOFORM E"/>
    <property type="match status" value="1"/>
</dbReference>
<dbReference type="CDD" id="cd06257">
    <property type="entry name" value="DnaJ"/>
    <property type="match status" value="1"/>
</dbReference>
<feature type="domain" description="J" evidence="1">
    <location>
        <begin position="5"/>
        <end position="49"/>
    </location>
</feature>
<protein>
    <submittedName>
        <fullName evidence="2">Chaperone protein DnaJ</fullName>
    </submittedName>
</protein>
<dbReference type="InterPro" id="IPR036869">
    <property type="entry name" value="J_dom_sf"/>
</dbReference>
<reference evidence="2" key="1">
    <citation type="submission" date="2018-06" db="EMBL/GenBank/DDBJ databases">
        <authorList>
            <person name="Zhirakovskaya E."/>
        </authorList>
    </citation>
    <scope>NUCLEOTIDE SEQUENCE</scope>
</reference>
<accession>A0A3B0VPN1</accession>
<organism evidence="2">
    <name type="scientific">hydrothermal vent metagenome</name>
    <dbReference type="NCBI Taxonomy" id="652676"/>
    <lineage>
        <taxon>unclassified sequences</taxon>
        <taxon>metagenomes</taxon>
        <taxon>ecological metagenomes</taxon>
    </lineage>
</organism>
<evidence type="ECO:0000259" key="1">
    <source>
        <dbReference type="PROSITE" id="PS50076"/>
    </source>
</evidence>
<dbReference type="EMBL" id="UOFB01000092">
    <property type="protein sequence ID" value="VAW45588.1"/>
    <property type="molecule type" value="Genomic_DNA"/>
</dbReference>
<dbReference type="PRINTS" id="PR00625">
    <property type="entry name" value="JDOMAIN"/>
</dbReference>
<gene>
    <name evidence="2" type="ORF">MNBD_GAMMA04-1334</name>
</gene>
<evidence type="ECO:0000313" key="2">
    <source>
        <dbReference type="EMBL" id="VAW45588.1"/>
    </source>
</evidence>
<name>A0A3B0VPN1_9ZZZZ</name>